<feature type="non-terminal residue" evidence="2">
    <location>
        <position position="1"/>
    </location>
</feature>
<accession>A0A382VM70</accession>
<gene>
    <name evidence="2" type="ORF">METZ01_LOCUS399969</name>
</gene>
<protein>
    <recommendedName>
        <fullName evidence="1">NAD-dependent epimerase/dehydratase domain-containing protein</fullName>
    </recommendedName>
</protein>
<feature type="domain" description="NAD-dependent epimerase/dehydratase" evidence="1">
    <location>
        <begin position="5"/>
        <end position="100"/>
    </location>
</feature>
<proteinExistence type="predicted"/>
<dbReference type="PANTHER" id="PTHR43245">
    <property type="entry name" value="BIFUNCTIONAL POLYMYXIN RESISTANCE PROTEIN ARNA"/>
    <property type="match status" value="1"/>
</dbReference>
<dbReference type="Pfam" id="PF01370">
    <property type="entry name" value="Epimerase"/>
    <property type="match status" value="1"/>
</dbReference>
<evidence type="ECO:0000259" key="1">
    <source>
        <dbReference type="Pfam" id="PF01370"/>
    </source>
</evidence>
<dbReference type="EMBL" id="UINC01152761">
    <property type="protein sequence ID" value="SVD47115.1"/>
    <property type="molecule type" value="Genomic_DNA"/>
</dbReference>
<dbReference type="InterPro" id="IPR036291">
    <property type="entry name" value="NAD(P)-bd_dom_sf"/>
</dbReference>
<dbReference type="SUPFAM" id="SSF51735">
    <property type="entry name" value="NAD(P)-binding Rossmann-fold domains"/>
    <property type="match status" value="1"/>
</dbReference>
<dbReference type="Gene3D" id="3.40.50.720">
    <property type="entry name" value="NAD(P)-binding Rossmann-like Domain"/>
    <property type="match status" value="1"/>
</dbReference>
<dbReference type="InterPro" id="IPR050177">
    <property type="entry name" value="Lipid_A_modif_metabolic_enz"/>
</dbReference>
<evidence type="ECO:0000313" key="2">
    <source>
        <dbReference type="EMBL" id="SVD47115.1"/>
    </source>
</evidence>
<dbReference type="CDD" id="cd08946">
    <property type="entry name" value="SDR_e"/>
    <property type="match status" value="1"/>
</dbReference>
<name>A0A382VM70_9ZZZZ</name>
<organism evidence="2">
    <name type="scientific">marine metagenome</name>
    <dbReference type="NCBI Taxonomy" id="408172"/>
    <lineage>
        <taxon>unclassified sequences</taxon>
        <taxon>metagenomes</taxon>
        <taxon>ecological metagenomes</taxon>
    </lineage>
</organism>
<reference evidence="2" key="1">
    <citation type="submission" date="2018-05" db="EMBL/GenBank/DDBJ databases">
        <authorList>
            <person name="Lanie J.A."/>
            <person name="Ng W.-L."/>
            <person name="Kazmierczak K.M."/>
            <person name="Andrzejewski T.M."/>
            <person name="Davidsen T.M."/>
            <person name="Wayne K.J."/>
            <person name="Tettelin H."/>
            <person name="Glass J.I."/>
            <person name="Rusch D."/>
            <person name="Podicherti R."/>
            <person name="Tsui H.-C.T."/>
            <person name="Winkler M.E."/>
        </authorList>
    </citation>
    <scope>NUCLEOTIDE SEQUENCE</scope>
</reference>
<dbReference type="InterPro" id="IPR001509">
    <property type="entry name" value="Epimerase_deHydtase"/>
</dbReference>
<dbReference type="AlphaFoldDB" id="A0A382VM70"/>
<sequence length="260" mass="29905">THVLHLATCKETPDEVMDVTVKGLFWLLEECRMSSSFKQFILIGGDAGMGHFFYPHPNPVTETQKHSAYPGCYALSKVLEEVMLEQYYTQYDFNGCCLRAPWIMEKDDFKHTLSFGSDVFGGPVWRNLVSPEEATRYEAAQTIPVMLDPTGEPVQRNFVHVEDLASAIMLAIDNPKARQQLFNICMNEPIDYREVADYLKESRGLPSVDVPTPHHSTWLDNSKAKFLLDWRPKIDLKLLIDKAWNYQRSPEDARKIWYPG</sequence>